<comment type="caution">
    <text evidence="3">The sequence shown here is derived from an EMBL/GenBank/DDBJ whole genome shotgun (WGS) entry which is preliminary data.</text>
</comment>
<reference evidence="3 4" key="1">
    <citation type="submission" date="2023-01" db="EMBL/GenBank/DDBJ databases">
        <title>Analysis of 21 Apiospora genomes using comparative genomics revels a genus with tremendous synthesis potential of carbohydrate active enzymes and secondary metabolites.</title>
        <authorList>
            <person name="Sorensen T."/>
        </authorList>
    </citation>
    <scope>NUCLEOTIDE SEQUENCE [LARGE SCALE GENOMIC DNA]</scope>
    <source>
        <strain evidence="3 4">CBS 83171</strain>
    </source>
</reference>
<sequence length="256" mass="28888">MAPGTSSGGNAKNVAVFSKGTLKLSTKNFPKRRAPGGASLASKPPPLKKPKPDTFEDQAKVLKRDATMEKSKTERLQKFIKTSEVEVAELRQKLEANDVELEAKNRLLNDTEKEKSALEVEKNRLQEHNTRLVDDNTRVTMGITNLQNDSIRLKEDNARLQMENDSLRLVNQENSDLREEAKASLQLRLSVDEGRIRLGEAEDKIGRLQAVEQENLRRISEAEEKSNLWKTAYCGLDKRHKKLQSDVAKARSCLPE</sequence>
<dbReference type="EMBL" id="JAQQWM010000002">
    <property type="protein sequence ID" value="KAK8076873.1"/>
    <property type="molecule type" value="Genomic_DNA"/>
</dbReference>
<name>A0ABR1W084_9PEZI</name>
<feature type="coiled-coil region" evidence="1">
    <location>
        <begin position="80"/>
        <end position="180"/>
    </location>
</feature>
<accession>A0ABR1W084</accession>
<feature type="compositionally biased region" description="Polar residues" evidence="2">
    <location>
        <begin position="1"/>
        <end position="10"/>
    </location>
</feature>
<feature type="region of interest" description="Disordered" evidence="2">
    <location>
        <begin position="1"/>
        <end position="56"/>
    </location>
</feature>
<dbReference type="Proteomes" id="UP001446871">
    <property type="component" value="Unassembled WGS sequence"/>
</dbReference>
<evidence type="ECO:0000256" key="2">
    <source>
        <dbReference type="SAM" id="MobiDB-lite"/>
    </source>
</evidence>
<proteinExistence type="predicted"/>
<gene>
    <name evidence="3" type="ORF">PG996_003043</name>
</gene>
<evidence type="ECO:0000313" key="3">
    <source>
        <dbReference type="EMBL" id="KAK8076873.1"/>
    </source>
</evidence>
<evidence type="ECO:0000256" key="1">
    <source>
        <dbReference type="SAM" id="Coils"/>
    </source>
</evidence>
<organism evidence="3 4">
    <name type="scientific">Apiospora saccharicola</name>
    <dbReference type="NCBI Taxonomy" id="335842"/>
    <lineage>
        <taxon>Eukaryota</taxon>
        <taxon>Fungi</taxon>
        <taxon>Dikarya</taxon>
        <taxon>Ascomycota</taxon>
        <taxon>Pezizomycotina</taxon>
        <taxon>Sordariomycetes</taxon>
        <taxon>Xylariomycetidae</taxon>
        <taxon>Amphisphaeriales</taxon>
        <taxon>Apiosporaceae</taxon>
        <taxon>Apiospora</taxon>
    </lineage>
</organism>
<keyword evidence="1" id="KW-0175">Coiled coil</keyword>
<protein>
    <submittedName>
        <fullName evidence="3">Uncharacterized protein</fullName>
    </submittedName>
</protein>
<keyword evidence="4" id="KW-1185">Reference proteome</keyword>
<evidence type="ECO:0000313" key="4">
    <source>
        <dbReference type="Proteomes" id="UP001446871"/>
    </source>
</evidence>